<organism evidence="7">
    <name type="scientific">marine metagenome</name>
    <dbReference type="NCBI Taxonomy" id="408172"/>
    <lineage>
        <taxon>unclassified sequences</taxon>
        <taxon>metagenomes</taxon>
        <taxon>ecological metagenomes</taxon>
    </lineage>
</organism>
<dbReference type="PANTHER" id="PTHR30518:SF2">
    <property type="entry name" value="ENDOLYTIC MUREIN TRANSGLYCOSYLASE"/>
    <property type="match status" value="1"/>
</dbReference>
<dbReference type="AlphaFoldDB" id="A0A381NJD5"/>
<keyword evidence="2" id="KW-0812">Transmembrane</keyword>
<keyword evidence="1" id="KW-1003">Cell membrane</keyword>
<dbReference type="GO" id="GO:0071555">
    <property type="term" value="P:cell wall organization"/>
    <property type="evidence" value="ECO:0007669"/>
    <property type="project" value="UniProtKB-KW"/>
</dbReference>
<evidence type="ECO:0008006" key="8">
    <source>
        <dbReference type="Google" id="ProtNLM"/>
    </source>
</evidence>
<dbReference type="CDD" id="cd08010">
    <property type="entry name" value="MltG_like"/>
    <property type="match status" value="1"/>
</dbReference>
<keyword evidence="5" id="KW-0456">Lyase</keyword>
<gene>
    <name evidence="7" type="ORF">METZ01_LOCUS6832</name>
</gene>
<dbReference type="Pfam" id="PF02618">
    <property type="entry name" value="YceG"/>
    <property type="match status" value="1"/>
</dbReference>
<dbReference type="HAMAP" id="MF_02065">
    <property type="entry name" value="MltG"/>
    <property type="match status" value="1"/>
</dbReference>
<sequence>MFIDGTAADGDHGPRPDVRWVRHRPLLGPVVRWGTVGLVVLVVMMVAWNRVENWIDAQIRPDGLPGAEVEITIEDGWTTNDVVAALGDAGVIDSPAMFRQWMRCPSVLRRFLDCEPGGDYSFMAGQYLLREHLTFDEAVGVLVAGPLPEEVVRVMVPEGLTLEQTVVRLLDRMPAFDEQELRAALLSEQLRWDHYPAELPFLLPEGLLFPETYQLDEATVADELGLVTRMHRQFLKVVEVLDLEGRAAAHSLSPYEVVVVASLIEEEALLNEERPKIARVIHNRLERGWRLGIDATARYAVGKIAGEPMSTEDLEVDSPWNTRVVTGLPPTPIAAPGRASLEAALAPADGDWLYYVRTDEGDVVGAHTFAITSDEFERARRVCIEKDLGCG</sequence>
<dbReference type="NCBIfam" id="TIGR00247">
    <property type="entry name" value="endolytic transglycosylase MltG"/>
    <property type="match status" value="1"/>
</dbReference>
<evidence type="ECO:0000256" key="4">
    <source>
        <dbReference type="ARBA" id="ARBA00023136"/>
    </source>
</evidence>
<reference evidence="7" key="1">
    <citation type="submission" date="2018-05" db="EMBL/GenBank/DDBJ databases">
        <authorList>
            <person name="Lanie J.A."/>
            <person name="Ng W.-L."/>
            <person name="Kazmierczak K.M."/>
            <person name="Andrzejewski T.M."/>
            <person name="Davidsen T.M."/>
            <person name="Wayne K.J."/>
            <person name="Tettelin H."/>
            <person name="Glass J.I."/>
            <person name="Rusch D."/>
            <person name="Podicherti R."/>
            <person name="Tsui H.-C.T."/>
            <person name="Winkler M.E."/>
        </authorList>
    </citation>
    <scope>NUCLEOTIDE SEQUENCE</scope>
</reference>
<dbReference type="InterPro" id="IPR003770">
    <property type="entry name" value="MLTG-like"/>
</dbReference>
<dbReference type="PANTHER" id="PTHR30518">
    <property type="entry name" value="ENDOLYTIC MUREIN TRANSGLYCOSYLASE"/>
    <property type="match status" value="1"/>
</dbReference>
<protein>
    <recommendedName>
        <fullName evidence="8">Endolytic murein transglycosylase</fullName>
    </recommendedName>
</protein>
<evidence type="ECO:0000256" key="5">
    <source>
        <dbReference type="ARBA" id="ARBA00023239"/>
    </source>
</evidence>
<proteinExistence type="inferred from homology"/>
<evidence type="ECO:0000256" key="1">
    <source>
        <dbReference type="ARBA" id="ARBA00022475"/>
    </source>
</evidence>
<accession>A0A381NJD5</accession>
<dbReference type="EMBL" id="UINC01000361">
    <property type="protein sequence ID" value="SUZ53978.1"/>
    <property type="molecule type" value="Genomic_DNA"/>
</dbReference>
<evidence type="ECO:0000256" key="3">
    <source>
        <dbReference type="ARBA" id="ARBA00022989"/>
    </source>
</evidence>
<keyword evidence="6" id="KW-0961">Cell wall biogenesis/degradation</keyword>
<name>A0A381NJD5_9ZZZZ</name>
<evidence type="ECO:0000256" key="2">
    <source>
        <dbReference type="ARBA" id="ARBA00022692"/>
    </source>
</evidence>
<evidence type="ECO:0000256" key="6">
    <source>
        <dbReference type="ARBA" id="ARBA00023316"/>
    </source>
</evidence>
<keyword evidence="3" id="KW-1133">Transmembrane helix</keyword>
<keyword evidence="4" id="KW-0472">Membrane</keyword>
<dbReference type="GO" id="GO:0016829">
    <property type="term" value="F:lyase activity"/>
    <property type="evidence" value="ECO:0007669"/>
    <property type="project" value="UniProtKB-KW"/>
</dbReference>
<evidence type="ECO:0000313" key="7">
    <source>
        <dbReference type="EMBL" id="SUZ53978.1"/>
    </source>
</evidence>
<dbReference type="Gene3D" id="3.30.1490.480">
    <property type="entry name" value="Endolytic murein transglycosylase"/>
    <property type="match status" value="1"/>
</dbReference>